<dbReference type="Proteomes" id="UP000239560">
    <property type="component" value="Unassembled WGS sequence"/>
</dbReference>
<evidence type="ECO:0000313" key="2">
    <source>
        <dbReference type="EMBL" id="PRQ74914.1"/>
    </source>
</evidence>
<comment type="caution">
    <text evidence="2">The sequence shown here is derived from an EMBL/GenBank/DDBJ whole genome shotgun (WGS) entry which is preliminary data.</text>
</comment>
<organism evidence="2 3">
    <name type="scientific">Rhodotorula toruloides</name>
    <name type="common">Yeast</name>
    <name type="synonym">Rhodosporidium toruloides</name>
    <dbReference type="NCBI Taxonomy" id="5286"/>
    <lineage>
        <taxon>Eukaryota</taxon>
        <taxon>Fungi</taxon>
        <taxon>Dikarya</taxon>
        <taxon>Basidiomycota</taxon>
        <taxon>Pucciniomycotina</taxon>
        <taxon>Microbotryomycetes</taxon>
        <taxon>Sporidiobolales</taxon>
        <taxon>Sporidiobolaceae</taxon>
        <taxon>Rhodotorula</taxon>
    </lineage>
</organism>
<dbReference type="EMBL" id="LCTV02000005">
    <property type="protein sequence ID" value="PRQ74914.1"/>
    <property type="molecule type" value="Genomic_DNA"/>
</dbReference>
<dbReference type="AlphaFoldDB" id="A0A2T0AA77"/>
<sequence>MLSGVLDVFRLLPAVAGMVVCCAADACYALQFVRSTCTRTRLLFGATPPSSAKLPSLPRLTSPVQLSKCLQIESCTLLTCAYPRMAPNPIGFAQDGPILVRRD</sequence>
<evidence type="ECO:0000313" key="3">
    <source>
        <dbReference type="Proteomes" id="UP000239560"/>
    </source>
</evidence>
<protein>
    <recommendedName>
        <fullName evidence="4">Secreted protein</fullName>
    </recommendedName>
</protein>
<accession>A0A2T0AA77</accession>
<evidence type="ECO:0000256" key="1">
    <source>
        <dbReference type="SAM" id="SignalP"/>
    </source>
</evidence>
<keyword evidence="1" id="KW-0732">Signal</keyword>
<proteinExistence type="predicted"/>
<reference evidence="2 3" key="1">
    <citation type="journal article" date="2018" name="Elife">
        <title>Functional genomics of lipid metabolism in the oleaginous yeast Rhodosporidium toruloides.</title>
        <authorList>
            <person name="Coradetti S.T."/>
            <person name="Pinel D."/>
            <person name="Geiselman G."/>
            <person name="Ito M."/>
            <person name="Mondo S."/>
            <person name="Reilly M.C."/>
            <person name="Cheng Y.F."/>
            <person name="Bauer S."/>
            <person name="Grigoriev I."/>
            <person name="Gladden J.M."/>
            <person name="Simmons B.A."/>
            <person name="Brem R."/>
            <person name="Arkin A.P."/>
            <person name="Skerker J.M."/>
        </authorList>
    </citation>
    <scope>NUCLEOTIDE SEQUENCE [LARGE SCALE GENOMIC DNA]</scope>
    <source>
        <strain evidence="2 3">NBRC 0880</strain>
    </source>
</reference>
<gene>
    <name evidence="2" type="ORF">AAT19DRAFT_13936</name>
</gene>
<evidence type="ECO:0008006" key="4">
    <source>
        <dbReference type="Google" id="ProtNLM"/>
    </source>
</evidence>
<feature type="chain" id="PRO_5015547752" description="Secreted protein" evidence="1">
    <location>
        <begin position="18"/>
        <end position="103"/>
    </location>
</feature>
<feature type="signal peptide" evidence="1">
    <location>
        <begin position="1"/>
        <end position="17"/>
    </location>
</feature>
<name>A0A2T0AA77_RHOTO</name>